<sequence>MRAYLGPVHYWLYNKIGKQEELTGKLASYSAEKGWIGEPESFTARLPELQSVIDVSNIHGWLQSRIADSETRLASLVKGVLSGHPERMEALLGVAYAFGQDNRPDAASASDIYRAFEDFFVNGMPCDRVNVVDESSDDQVSWHMAEDIHAAGWNGDAADYYRLRSSVMAGMLDRTPFVLDENDGMHYTIRKRS</sequence>
<reference evidence="1 2" key="1">
    <citation type="submission" date="2019-08" db="EMBL/GenBank/DDBJ databases">
        <title>In-depth cultivation of the pig gut microbiome towards novel bacterial diversity and tailored functional studies.</title>
        <authorList>
            <person name="Wylensek D."/>
            <person name="Hitch T.C.A."/>
            <person name="Clavel T."/>
        </authorList>
    </citation>
    <scope>NUCLEOTIDE SEQUENCE [LARGE SCALE GENOMIC DNA]</scope>
    <source>
        <strain evidence="1 2">Oil+RF-744-WCA-WT-11</strain>
    </source>
</reference>
<dbReference type="Proteomes" id="UP000481852">
    <property type="component" value="Unassembled WGS sequence"/>
</dbReference>
<dbReference type="AlphaFoldDB" id="A0A6L5XAY8"/>
<dbReference type="RefSeq" id="WP_154526815.1">
    <property type="nucleotide sequence ID" value="NZ_VULZ01000014.1"/>
</dbReference>
<evidence type="ECO:0000313" key="2">
    <source>
        <dbReference type="Proteomes" id="UP000481852"/>
    </source>
</evidence>
<proteinExistence type="predicted"/>
<comment type="caution">
    <text evidence="1">The sequence shown here is derived from an EMBL/GenBank/DDBJ whole genome shotgun (WGS) entry which is preliminary data.</text>
</comment>
<organism evidence="1 2">
    <name type="scientific">Porcincola intestinalis</name>
    <dbReference type="NCBI Taxonomy" id="2606632"/>
    <lineage>
        <taxon>Bacteria</taxon>
        <taxon>Bacillati</taxon>
        <taxon>Bacillota</taxon>
        <taxon>Clostridia</taxon>
        <taxon>Lachnospirales</taxon>
        <taxon>Lachnospiraceae</taxon>
        <taxon>Porcincola</taxon>
    </lineage>
</organism>
<dbReference type="EMBL" id="VULZ01000014">
    <property type="protein sequence ID" value="MSS15702.1"/>
    <property type="molecule type" value="Genomic_DNA"/>
</dbReference>
<accession>A0A6L5XAY8</accession>
<evidence type="ECO:0000313" key="1">
    <source>
        <dbReference type="EMBL" id="MSS15702.1"/>
    </source>
</evidence>
<protein>
    <submittedName>
        <fullName evidence="1">Uncharacterized protein</fullName>
    </submittedName>
</protein>
<gene>
    <name evidence="1" type="ORF">FYJ35_11790</name>
</gene>
<keyword evidence="2" id="KW-1185">Reference proteome</keyword>
<name>A0A6L5XAY8_9FIRM</name>